<keyword evidence="2" id="KW-1185">Reference proteome</keyword>
<reference evidence="1 2" key="1">
    <citation type="submission" date="2015-01" db="EMBL/GenBank/DDBJ databases">
        <title>Evolution of Trichinella species and genotypes.</title>
        <authorList>
            <person name="Korhonen P.K."/>
            <person name="Edoardo P."/>
            <person name="Giuseppe L.R."/>
            <person name="Gasser R.B."/>
        </authorList>
    </citation>
    <scope>NUCLEOTIDE SEQUENCE [LARGE SCALE GENOMIC DNA]</scope>
    <source>
        <strain evidence="1">ISS417</strain>
    </source>
</reference>
<name>A0A0V0TD37_9BILA</name>
<protein>
    <submittedName>
        <fullName evidence="1">Uncharacterized protein</fullName>
    </submittedName>
</protein>
<sequence>MNKKCASYMQSFASMNLFYSVTLNLQNTNAMKLCCEAFILLSRVLHSDTFFNLRIKQLY</sequence>
<organism evidence="1 2">
    <name type="scientific">Trichinella murrelli</name>
    <dbReference type="NCBI Taxonomy" id="144512"/>
    <lineage>
        <taxon>Eukaryota</taxon>
        <taxon>Metazoa</taxon>
        <taxon>Ecdysozoa</taxon>
        <taxon>Nematoda</taxon>
        <taxon>Enoplea</taxon>
        <taxon>Dorylaimia</taxon>
        <taxon>Trichinellida</taxon>
        <taxon>Trichinellidae</taxon>
        <taxon>Trichinella</taxon>
    </lineage>
</organism>
<dbReference type="EMBL" id="JYDJ01000335">
    <property type="protein sequence ID" value="KRX36946.1"/>
    <property type="molecule type" value="Genomic_DNA"/>
</dbReference>
<evidence type="ECO:0000313" key="2">
    <source>
        <dbReference type="Proteomes" id="UP000055048"/>
    </source>
</evidence>
<dbReference type="Proteomes" id="UP000055048">
    <property type="component" value="Unassembled WGS sequence"/>
</dbReference>
<evidence type="ECO:0000313" key="1">
    <source>
        <dbReference type="EMBL" id="KRX36946.1"/>
    </source>
</evidence>
<proteinExistence type="predicted"/>
<accession>A0A0V0TD37</accession>
<comment type="caution">
    <text evidence="1">The sequence shown here is derived from an EMBL/GenBank/DDBJ whole genome shotgun (WGS) entry which is preliminary data.</text>
</comment>
<gene>
    <name evidence="1" type="ORF">T05_12092</name>
</gene>
<dbReference type="AlphaFoldDB" id="A0A0V0TD37"/>